<evidence type="ECO:0000313" key="1">
    <source>
        <dbReference type="EMBL" id="KAK5992076.1"/>
    </source>
</evidence>
<dbReference type="Proteomes" id="UP001338125">
    <property type="component" value="Unassembled WGS sequence"/>
</dbReference>
<sequence>MTDAHTATPQTHTAAGCAQLCLHSFQQCVDDASSIHPRELSLIEDQRARFSVWTANIQVFVSNRRSLDHRLREAVEIQNSVIGLLEALDFHIRKCSSILQSFDSTTSDIPPEAVDEKLSQSVREISRDISLLFKFSNTIRRASKESQNSIAATAFRIRDEDGNDVENFLQELFSRYIRDVFPDVSNEIKERLAKTMVLRRKRILYRRSRYGTPTIKIQQAQSQPLIASPSIRPAEIVVGKFTDAQLGALADKNARAMSPMFQSCPLCGAYEVDGGMEIHVVGHLRLLALKSLPTCGDLIEDGFKEPVSESLGQ</sequence>
<dbReference type="PANTHER" id="PTHR35391:SF7">
    <property type="entry name" value="C2H2-TYPE DOMAIN-CONTAINING PROTEIN"/>
    <property type="match status" value="1"/>
</dbReference>
<gene>
    <name evidence="1" type="ORF">PT974_05473</name>
</gene>
<dbReference type="EMBL" id="JAVFKD010000012">
    <property type="protein sequence ID" value="KAK5992076.1"/>
    <property type="molecule type" value="Genomic_DNA"/>
</dbReference>
<keyword evidence="2" id="KW-1185">Reference proteome</keyword>
<organism evidence="1 2">
    <name type="scientific">Cladobotryum mycophilum</name>
    <dbReference type="NCBI Taxonomy" id="491253"/>
    <lineage>
        <taxon>Eukaryota</taxon>
        <taxon>Fungi</taxon>
        <taxon>Dikarya</taxon>
        <taxon>Ascomycota</taxon>
        <taxon>Pezizomycotina</taxon>
        <taxon>Sordariomycetes</taxon>
        <taxon>Hypocreomycetidae</taxon>
        <taxon>Hypocreales</taxon>
        <taxon>Hypocreaceae</taxon>
        <taxon>Cladobotryum</taxon>
    </lineage>
</organism>
<evidence type="ECO:0000313" key="2">
    <source>
        <dbReference type="Proteomes" id="UP001338125"/>
    </source>
</evidence>
<protein>
    <submittedName>
        <fullName evidence="1">Uncharacterized protein</fullName>
    </submittedName>
</protein>
<proteinExistence type="predicted"/>
<comment type="caution">
    <text evidence="1">The sequence shown here is derived from an EMBL/GenBank/DDBJ whole genome shotgun (WGS) entry which is preliminary data.</text>
</comment>
<accession>A0ABR0SK26</accession>
<reference evidence="1 2" key="1">
    <citation type="submission" date="2024-01" db="EMBL/GenBank/DDBJ databases">
        <title>Complete genome of Cladobotryum mycophilum ATHUM6906.</title>
        <authorList>
            <person name="Christinaki A.C."/>
            <person name="Myridakis A.I."/>
            <person name="Kouvelis V.N."/>
        </authorList>
    </citation>
    <scope>NUCLEOTIDE SEQUENCE [LARGE SCALE GENOMIC DNA]</scope>
    <source>
        <strain evidence="1 2">ATHUM6906</strain>
    </source>
</reference>
<dbReference type="PANTHER" id="PTHR35391">
    <property type="entry name" value="C2H2-TYPE DOMAIN-CONTAINING PROTEIN-RELATED"/>
    <property type="match status" value="1"/>
</dbReference>
<name>A0ABR0SK26_9HYPO</name>